<dbReference type="RefSeq" id="WP_219796203.1">
    <property type="nucleotide sequence ID" value="NZ_CP080095.1"/>
</dbReference>
<accession>A0ABX8UJN6</accession>
<proteinExistence type="predicted"/>
<name>A0ABX8UJN6_9BURK</name>
<sequence>MYIVAFTILAVLFVFVCFWRELAPGLAWLALQYHTSPDVLSTLYTGGDTHVDEAQQRAAAVQAEQELRVAQAPFVEDEIRAGVAEDLQAKQQAARKKEAASV</sequence>
<protein>
    <submittedName>
        <fullName evidence="1">Uncharacterized protein</fullName>
    </submittedName>
</protein>
<dbReference type="Proteomes" id="UP000826462">
    <property type="component" value="Chromosome 1"/>
</dbReference>
<organism evidence="1 2">
    <name type="scientific">Paraburkholderia edwinii</name>
    <dbReference type="NCBI Taxonomy" id="2861782"/>
    <lineage>
        <taxon>Bacteria</taxon>
        <taxon>Pseudomonadati</taxon>
        <taxon>Pseudomonadota</taxon>
        <taxon>Betaproteobacteria</taxon>
        <taxon>Burkholderiales</taxon>
        <taxon>Burkholderiaceae</taxon>
        <taxon>Paraburkholderia</taxon>
    </lineage>
</organism>
<gene>
    <name evidence="1" type="ORF">KZJ38_12505</name>
</gene>
<keyword evidence="2" id="KW-1185">Reference proteome</keyword>
<reference evidence="1 2" key="1">
    <citation type="submission" date="2021-07" db="EMBL/GenBank/DDBJ databases">
        <title>Paraburkholderia edwinii protects Aspergillus sp. from phenazines by acting as a toxin sponge.</title>
        <authorList>
            <person name="Dahlstrom K.M."/>
            <person name="Newman D.K."/>
        </authorList>
    </citation>
    <scope>NUCLEOTIDE SEQUENCE [LARGE SCALE GENOMIC DNA]</scope>
    <source>
        <strain evidence="1 2">Pe01</strain>
    </source>
</reference>
<evidence type="ECO:0000313" key="1">
    <source>
        <dbReference type="EMBL" id="QYD67209.1"/>
    </source>
</evidence>
<dbReference type="EMBL" id="CP080095">
    <property type="protein sequence ID" value="QYD67209.1"/>
    <property type="molecule type" value="Genomic_DNA"/>
</dbReference>
<evidence type="ECO:0000313" key="2">
    <source>
        <dbReference type="Proteomes" id="UP000826462"/>
    </source>
</evidence>